<dbReference type="Proteomes" id="UP001565220">
    <property type="component" value="Unassembled WGS sequence"/>
</dbReference>
<dbReference type="Pfam" id="PF00392">
    <property type="entry name" value="GntR"/>
    <property type="match status" value="1"/>
</dbReference>
<dbReference type="Gene3D" id="1.20.120.530">
    <property type="entry name" value="GntR ligand-binding domain-like"/>
    <property type="match status" value="1"/>
</dbReference>
<dbReference type="InterPro" id="IPR011711">
    <property type="entry name" value="GntR_C"/>
</dbReference>
<organism evidence="5 6">
    <name type="scientific">Clostridium lapidicellarium</name>
    <dbReference type="NCBI Taxonomy" id="3240931"/>
    <lineage>
        <taxon>Bacteria</taxon>
        <taxon>Bacillati</taxon>
        <taxon>Bacillota</taxon>
        <taxon>Clostridia</taxon>
        <taxon>Eubacteriales</taxon>
        <taxon>Clostridiaceae</taxon>
        <taxon>Clostridium</taxon>
    </lineage>
</organism>
<keyword evidence="2" id="KW-0238">DNA-binding</keyword>
<reference evidence="5 6" key="1">
    <citation type="submission" date="2024-08" db="EMBL/GenBank/DDBJ databases">
        <title>Clostridium lapicellarii sp. nov., and Clostridium renhuaiense sp. nov., two species isolated from the mud in a fermentation cellar used for producing sauce-flavour Chinese liquors.</title>
        <authorList>
            <person name="Yang F."/>
            <person name="Wang H."/>
            <person name="Chen L.Q."/>
            <person name="Zhou N."/>
            <person name="Lu J.J."/>
            <person name="Pu X.X."/>
            <person name="Wan B."/>
            <person name="Wang L."/>
            <person name="Liu S.J."/>
        </authorList>
    </citation>
    <scope>NUCLEOTIDE SEQUENCE [LARGE SCALE GENOMIC DNA]</scope>
    <source>
        <strain evidence="5 6">MT-113</strain>
    </source>
</reference>
<dbReference type="SMART" id="SM00345">
    <property type="entry name" value="HTH_GNTR"/>
    <property type="match status" value="1"/>
</dbReference>
<gene>
    <name evidence="5" type="ORF">AB8S09_00205</name>
</gene>
<dbReference type="EMBL" id="JBGFFE010000001">
    <property type="protein sequence ID" value="MEY8762067.1"/>
    <property type="molecule type" value="Genomic_DNA"/>
</dbReference>
<feature type="domain" description="HTH gntR-type" evidence="4">
    <location>
        <begin position="12"/>
        <end position="79"/>
    </location>
</feature>
<dbReference type="PANTHER" id="PTHR43537:SF45">
    <property type="entry name" value="GNTR FAMILY REGULATORY PROTEIN"/>
    <property type="match status" value="1"/>
</dbReference>
<keyword evidence="6" id="KW-1185">Reference proteome</keyword>
<dbReference type="SMART" id="SM00895">
    <property type="entry name" value="FCD"/>
    <property type="match status" value="1"/>
</dbReference>
<evidence type="ECO:0000313" key="6">
    <source>
        <dbReference type="Proteomes" id="UP001565220"/>
    </source>
</evidence>
<dbReference type="SUPFAM" id="SSF48008">
    <property type="entry name" value="GntR ligand-binding domain-like"/>
    <property type="match status" value="1"/>
</dbReference>
<evidence type="ECO:0000256" key="2">
    <source>
        <dbReference type="ARBA" id="ARBA00023125"/>
    </source>
</evidence>
<dbReference type="Gene3D" id="1.10.10.10">
    <property type="entry name" value="Winged helix-like DNA-binding domain superfamily/Winged helix DNA-binding domain"/>
    <property type="match status" value="1"/>
</dbReference>
<accession>A0ABV4DS48</accession>
<keyword evidence="1" id="KW-0805">Transcription regulation</keyword>
<evidence type="ECO:0000313" key="5">
    <source>
        <dbReference type="EMBL" id="MEY8762067.1"/>
    </source>
</evidence>
<keyword evidence="3" id="KW-0804">Transcription</keyword>
<dbReference type="InterPro" id="IPR008920">
    <property type="entry name" value="TF_FadR/GntR_C"/>
</dbReference>
<dbReference type="CDD" id="cd07377">
    <property type="entry name" value="WHTH_GntR"/>
    <property type="match status" value="1"/>
</dbReference>
<dbReference type="InterPro" id="IPR036390">
    <property type="entry name" value="WH_DNA-bd_sf"/>
</dbReference>
<dbReference type="PROSITE" id="PS50949">
    <property type="entry name" value="HTH_GNTR"/>
    <property type="match status" value="1"/>
</dbReference>
<dbReference type="InterPro" id="IPR000524">
    <property type="entry name" value="Tscrpt_reg_HTH_GntR"/>
</dbReference>
<dbReference type="RefSeq" id="WP_294180580.1">
    <property type="nucleotide sequence ID" value="NZ_JBGFFE010000001.1"/>
</dbReference>
<dbReference type="SUPFAM" id="SSF46785">
    <property type="entry name" value="Winged helix' DNA-binding domain"/>
    <property type="match status" value="1"/>
</dbReference>
<proteinExistence type="predicted"/>
<protein>
    <submittedName>
        <fullName evidence="5">GntR family transcriptional regulator</fullName>
    </submittedName>
</protein>
<dbReference type="PANTHER" id="PTHR43537">
    <property type="entry name" value="TRANSCRIPTIONAL REGULATOR, GNTR FAMILY"/>
    <property type="match status" value="1"/>
</dbReference>
<comment type="caution">
    <text evidence="5">The sequence shown here is derived from an EMBL/GenBank/DDBJ whole genome shotgun (WGS) entry which is preliminary data.</text>
</comment>
<evidence type="ECO:0000259" key="4">
    <source>
        <dbReference type="PROSITE" id="PS50949"/>
    </source>
</evidence>
<name>A0ABV4DS48_9CLOT</name>
<evidence type="ECO:0000256" key="1">
    <source>
        <dbReference type="ARBA" id="ARBA00023015"/>
    </source>
</evidence>
<dbReference type="Pfam" id="PF07729">
    <property type="entry name" value="FCD"/>
    <property type="match status" value="1"/>
</dbReference>
<sequence>MNYNYMSNNVQPTSSKQVYHSIQNRILNFDLKPGEKISENQMCKEYDVSRFIIRNVFTRLNQLKLLTVYPQRGTYVSLIDIGYIEDLMVLRSAVEKEVLYEMLTRLEDDKRLSLVSKLEKNLKLQNNCRNMKVYNKKFQDLDTEFHKIIIDSVKRYRLVKILEDPMLHVMRWRNFDVAFVNKIPEVIDEHEVIADAIKEKDLNKAQKAIEKHLTTDSNMVARAKKEYPQYFTK</sequence>
<dbReference type="InterPro" id="IPR036388">
    <property type="entry name" value="WH-like_DNA-bd_sf"/>
</dbReference>
<evidence type="ECO:0000256" key="3">
    <source>
        <dbReference type="ARBA" id="ARBA00023163"/>
    </source>
</evidence>